<protein>
    <recommendedName>
        <fullName evidence="3">Lipoprotein</fullName>
    </recommendedName>
</protein>
<sequence>MSSTLLSPRRRPSIVPLRAAPRLAVALLAGLSLAGLLAGCGEPAGPAGPPEPMTGAEFRRELVGLPLCGKPRTGPLAGKPICTVHHTDGTAVLAGSGIVAQGRWELDGDRVCRRDAVDTPDLRRCVRYERLAGRRYRNSDDVEFCIGPCP</sequence>
<reference evidence="1" key="2">
    <citation type="submission" date="2023-02" db="EMBL/GenBank/DDBJ databases">
        <authorList>
            <person name="Rayyan A."/>
            <person name="Meyer T."/>
            <person name="Kyndt J.A."/>
        </authorList>
    </citation>
    <scope>NUCLEOTIDE SEQUENCE</scope>
    <source>
        <strain evidence="1">DSM 9987</strain>
    </source>
</reference>
<keyword evidence="2" id="KW-1185">Reference proteome</keyword>
<accession>A0ABT5JD30</accession>
<name>A0ABT5JD30_RHOTP</name>
<reference evidence="1" key="1">
    <citation type="journal article" date="2023" name="Microbiol Resour">
        <title>Genome Sequences of Rhodoplanes serenus and Two Thermotolerant Strains, Rhodoplanes tepidamans and 'Rhodoplanes cryptolactis,' Further Refine the Genus.</title>
        <authorList>
            <person name="Rayyan A.A."/>
            <person name="Kyndt J.A."/>
        </authorList>
    </citation>
    <scope>NUCLEOTIDE SEQUENCE</scope>
    <source>
        <strain evidence="1">DSM 9987</strain>
    </source>
</reference>
<evidence type="ECO:0008006" key="3">
    <source>
        <dbReference type="Google" id="ProtNLM"/>
    </source>
</evidence>
<comment type="caution">
    <text evidence="1">The sequence shown here is derived from an EMBL/GenBank/DDBJ whole genome shotgun (WGS) entry which is preliminary data.</text>
</comment>
<dbReference type="Proteomes" id="UP001165652">
    <property type="component" value="Unassembled WGS sequence"/>
</dbReference>
<gene>
    <name evidence="1" type="ORF">PQJ73_17725</name>
</gene>
<proteinExistence type="predicted"/>
<evidence type="ECO:0000313" key="1">
    <source>
        <dbReference type="EMBL" id="MDC7787532.1"/>
    </source>
</evidence>
<organism evidence="1 2">
    <name type="scientific">Rhodoplanes tepidamans</name>
    <name type="common">Rhodoplanes cryptolactis</name>
    <dbReference type="NCBI Taxonomy" id="200616"/>
    <lineage>
        <taxon>Bacteria</taxon>
        <taxon>Pseudomonadati</taxon>
        <taxon>Pseudomonadota</taxon>
        <taxon>Alphaproteobacteria</taxon>
        <taxon>Hyphomicrobiales</taxon>
        <taxon>Nitrobacteraceae</taxon>
        <taxon>Rhodoplanes</taxon>
    </lineage>
</organism>
<dbReference type="RefSeq" id="WP_272778369.1">
    <property type="nucleotide sequence ID" value="NZ_JAQQLI010000028.1"/>
</dbReference>
<evidence type="ECO:0000313" key="2">
    <source>
        <dbReference type="Proteomes" id="UP001165652"/>
    </source>
</evidence>
<dbReference type="EMBL" id="JAQQLI010000028">
    <property type="protein sequence ID" value="MDC7787532.1"/>
    <property type="molecule type" value="Genomic_DNA"/>
</dbReference>